<dbReference type="EMBL" id="QXFU01000077">
    <property type="protein sequence ID" value="KAE9045281.1"/>
    <property type="molecule type" value="Genomic_DNA"/>
</dbReference>
<protein>
    <submittedName>
        <fullName evidence="2">Uncharacterized protein</fullName>
    </submittedName>
</protein>
<comment type="caution">
    <text evidence="2">The sequence shown here is derived from an EMBL/GenBank/DDBJ whole genome shotgun (WGS) entry which is preliminary data.</text>
</comment>
<dbReference type="OrthoDB" id="10268401at2759"/>
<dbReference type="Proteomes" id="UP000435112">
    <property type="component" value="Unassembled WGS sequence"/>
</dbReference>
<evidence type="ECO:0000313" key="2">
    <source>
        <dbReference type="EMBL" id="KAE9045281.1"/>
    </source>
</evidence>
<keyword evidence="1" id="KW-0732">Signal</keyword>
<evidence type="ECO:0000313" key="3">
    <source>
        <dbReference type="EMBL" id="KAE9050064.1"/>
    </source>
</evidence>
<keyword evidence="6" id="KW-1185">Reference proteome</keyword>
<feature type="signal peptide" evidence="1">
    <location>
        <begin position="1"/>
        <end position="16"/>
    </location>
</feature>
<dbReference type="Proteomes" id="UP000429607">
    <property type="component" value="Unassembled WGS sequence"/>
</dbReference>
<evidence type="ECO:0000313" key="5">
    <source>
        <dbReference type="Proteomes" id="UP000429607"/>
    </source>
</evidence>
<reference evidence="5 7" key="1">
    <citation type="submission" date="2018-09" db="EMBL/GenBank/DDBJ databases">
        <title>Genomic investigation of the strawberry pathogen Phytophthora fragariae indicates pathogenicity is determined by transcriptional variation in three key races.</title>
        <authorList>
            <person name="Adams T.M."/>
            <person name="Armitage A.D."/>
            <person name="Sobczyk M.K."/>
            <person name="Bates H.J."/>
            <person name="Dunwell J.M."/>
            <person name="Nellist C.F."/>
            <person name="Harrison R.J."/>
        </authorList>
    </citation>
    <scope>NUCLEOTIDE SEQUENCE [LARGE SCALE GENOMIC DNA]</scope>
    <source>
        <strain evidence="3 5">SCRP249</strain>
        <strain evidence="2 7">SCRP324</strain>
        <strain evidence="4 6">SCRP333</strain>
    </source>
</reference>
<evidence type="ECO:0000256" key="1">
    <source>
        <dbReference type="SAM" id="SignalP"/>
    </source>
</evidence>
<dbReference type="Proteomes" id="UP000434957">
    <property type="component" value="Unassembled WGS sequence"/>
</dbReference>
<dbReference type="EMBL" id="QXFT01001028">
    <property type="protein sequence ID" value="KAE9331243.1"/>
    <property type="molecule type" value="Genomic_DNA"/>
</dbReference>
<proteinExistence type="predicted"/>
<evidence type="ECO:0000313" key="6">
    <source>
        <dbReference type="Proteomes" id="UP000434957"/>
    </source>
</evidence>
<dbReference type="AlphaFoldDB" id="A0A6A3NIC9"/>
<sequence length="54" mass="6061">MLCFTLCVLHATSTDARPTPPAFLGVYNRPGLTLCLDASVMAWCHKSCFWMLRN</sequence>
<evidence type="ECO:0000313" key="4">
    <source>
        <dbReference type="EMBL" id="KAE9331243.1"/>
    </source>
</evidence>
<feature type="chain" id="PRO_5036165343" evidence="1">
    <location>
        <begin position="17"/>
        <end position="54"/>
    </location>
</feature>
<evidence type="ECO:0000313" key="7">
    <source>
        <dbReference type="Proteomes" id="UP000435112"/>
    </source>
</evidence>
<gene>
    <name evidence="3" type="ORF">PR001_g2743</name>
    <name evidence="2" type="ORF">PR002_g2315</name>
    <name evidence="4" type="ORF">PR003_g15100</name>
</gene>
<dbReference type="EMBL" id="QXFV01000096">
    <property type="protein sequence ID" value="KAE9050064.1"/>
    <property type="molecule type" value="Genomic_DNA"/>
</dbReference>
<name>A0A6A3NIC9_9STRA</name>
<organism evidence="2 7">
    <name type="scientific">Phytophthora rubi</name>
    <dbReference type="NCBI Taxonomy" id="129364"/>
    <lineage>
        <taxon>Eukaryota</taxon>
        <taxon>Sar</taxon>
        <taxon>Stramenopiles</taxon>
        <taxon>Oomycota</taxon>
        <taxon>Peronosporomycetes</taxon>
        <taxon>Peronosporales</taxon>
        <taxon>Peronosporaceae</taxon>
        <taxon>Phytophthora</taxon>
    </lineage>
</organism>
<accession>A0A6A3NIC9</accession>